<protein>
    <recommendedName>
        <fullName evidence="1">Quercetin 2,3-dioxygenase C-terminal cupin domain-containing protein</fullName>
    </recommendedName>
</protein>
<dbReference type="EMBL" id="BMGA01000001">
    <property type="protein sequence ID" value="GGA69057.1"/>
    <property type="molecule type" value="Genomic_DNA"/>
</dbReference>
<proteinExistence type="predicted"/>
<comment type="caution">
    <text evidence="2">The sequence shown here is derived from an EMBL/GenBank/DDBJ whole genome shotgun (WGS) entry which is preliminary data.</text>
</comment>
<dbReference type="Pfam" id="PF17954">
    <property type="entry name" value="Pirin_C_2"/>
    <property type="match status" value="1"/>
</dbReference>
<feature type="domain" description="Quercetin 2,3-dioxygenase C-terminal cupin" evidence="1">
    <location>
        <begin position="153"/>
        <end position="223"/>
    </location>
</feature>
<dbReference type="SUPFAM" id="SSF51182">
    <property type="entry name" value="RmlC-like cupins"/>
    <property type="match status" value="1"/>
</dbReference>
<name>A0ABQ1HB44_9FLAO</name>
<evidence type="ECO:0000259" key="1">
    <source>
        <dbReference type="Pfam" id="PF17954"/>
    </source>
</evidence>
<reference evidence="3" key="1">
    <citation type="journal article" date="2019" name="Int. J. Syst. Evol. Microbiol.">
        <title>The Global Catalogue of Microorganisms (GCM) 10K type strain sequencing project: providing services to taxonomists for standard genome sequencing and annotation.</title>
        <authorList>
            <consortium name="The Broad Institute Genomics Platform"/>
            <consortium name="The Broad Institute Genome Sequencing Center for Infectious Disease"/>
            <person name="Wu L."/>
            <person name="Ma J."/>
        </authorList>
    </citation>
    <scope>NUCLEOTIDE SEQUENCE [LARGE SCALE GENOMIC DNA]</scope>
    <source>
        <strain evidence="3">CGMCC 1.12811</strain>
    </source>
</reference>
<dbReference type="InterPro" id="IPR041602">
    <property type="entry name" value="Quercetinase_C"/>
</dbReference>
<dbReference type="Gene3D" id="2.60.120.10">
    <property type="entry name" value="Jelly Rolls"/>
    <property type="match status" value="2"/>
</dbReference>
<organism evidence="2 3">
    <name type="scientific">Flavobacterium palustre</name>
    <dbReference type="NCBI Taxonomy" id="1476463"/>
    <lineage>
        <taxon>Bacteria</taxon>
        <taxon>Pseudomonadati</taxon>
        <taxon>Bacteroidota</taxon>
        <taxon>Flavobacteriia</taxon>
        <taxon>Flavobacteriales</taxon>
        <taxon>Flavobacteriaceae</taxon>
        <taxon>Flavobacterium</taxon>
    </lineage>
</organism>
<evidence type="ECO:0000313" key="2">
    <source>
        <dbReference type="EMBL" id="GGA69057.1"/>
    </source>
</evidence>
<dbReference type="InterPro" id="IPR011051">
    <property type="entry name" value="RmlC_Cupin_sf"/>
</dbReference>
<dbReference type="RefSeq" id="WP_188492516.1">
    <property type="nucleotide sequence ID" value="NZ_BMGA01000001.1"/>
</dbReference>
<evidence type="ECO:0000313" key="3">
    <source>
        <dbReference type="Proteomes" id="UP000658793"/>
    </source>
</evidence>
<gene>
    <name evidence="2" type="ORF">GCM10008015_07270</name>
</gene>
<sequence>MINQSQAQIYLAALRGKWQTQDYNCWSTFNFGNYQEESRKAFGSLFLFNYYILAPKQSLTIAVQKDSLQYILPLYGGIEYKDEQQNDNLIVTEQIQQIVSNTKSSFEISNPFDKNVSFLQMGFNTKPSAFTSAFLGFDFKEKNKLISLFENNTASAFIAQFGGREELHYQLKNKENGIFIFIISGAFEFENRLLETGNALSLKAIEVVEWEALSENAMLLLIEIPLV</sequence>
<dbReference type="InterPro" id="IPR014710">
    <property type="entry name" value="RmlC-like_jellyroll"/>
</dbReference>
<accession>A0ABQ1HB44</accession>
<dbReference type="Proteomes" id="UP000658793">
    <property type="component" value="Unassembled WGS sequence"/>
</dbReference>
<keyword evidence="3" id="KW-1185">Reference proteome</keyword>